<sequence>MRTDVHIVARAGRSPRIRASGGLAVRQTGPDALHLISTAATPLGGDHVDITVEVEDGARLRLSSVAATIALPSRTERTSTMDWTVLVGAGADLAITPLPTIVAADADLVTSTTVRADPTSSVLIDERVQLGRHGEDGGRWTGRLHVDLADCPALRHRLVLDSDRSPGAVEQRALISTFRYPDTEPAAVSAHMVAARLRLECGGSLTTVLGPSLTRVETGVADLS</sequence>
<evidence type="ECO:0000313" key="3">
    <source>
        <dbReference type="Proteomes" id="UP000632454"/>
    </source>
</evidence>
<keyword evidence="1" id="KW-0143">Chaperone</keyword>
<protein>
    <submittedName>
        <fullName evidence="2">Urease accessory protein</fullName>
    </submittedName>
</protein>
<dbReference type="EMBL" id="BMCS01000003">
    <property type="protein sequence ID" value="GGF43740.1"/>
    <property type="molecule type" value="Genomic_DNA"/>
</dbReference>
<dbReference type="RefSeq" id="WP_188493005.1">
    <property type="nucleotide sequence ID" value="NZ_BMCS01000003.1"/>
</dbReference>
<dbReference type="Pfam" id="PF01774">
    <property type="entry name" value="UreD"/>
    <property type="match status" value="1"/>
</dbReference>
<keyword evidence="3" id="KW-1185">Reference proteome</keyword>
<evidence type="ECO:0000256" key="1">
    <source>
        <dbReference type="ARBA" id="ARBA00023186"/>
    </source>
</evidence>
<accession>A0ABQ1V9L2</accession>
<dbReference type="Proteomes" id="UP000632454">
    <property type="component" value="Unassembled WGS sequence"/>
</dbReference>
<organism evidence="2 3">
    <name type="scientific">Williamsia phyllosphaerae</name>
    <dbReference type="NCBI Taxonomy" id="885042"/>
    <lineage>
        <taxon>Bacteria</taxon>
        <taxon>Bacillati</taxon>
        <taxon>Actinomycetota</taxon>
        <taxon>Actinomycetes</taxon>
        <taxon>Mycobacteriales</taxon>
        <taxon>Nocardiaceae</taxon>
        <taxon>Williamsia</taxon>
    </lineage>
</organism>
<dbReference type="InterPro" id="IPR002669">
    <property type="entry name" value="UreD"/>
</dbReference>
<evidence type="ECO:0000313" key="2">
    <source>
        <dbReference type="EMBL" id="GGF43740.1"/>
    </source>
</evidence>
<proteinExistence type="predicted"/>
<name>A0ABQ1V9L2_9NOCA</name>
<reference evidence="3" key="1">
    <citation type="journal article" date="2019" name="Int. J. Syst. Evol. Microbiol.">
        <title>The Global Catalogue of Microorganisms (GCM) 10K type strain sequencing project: providing services to taxonomists for standard genome sequencing and annotation.</title>
        <authorList>
            <consortium name="The Broad Institute Genomics Platform"/>
            <consortium name="The Broad Institute Genome Sequencing Center for Infectious Disease"/>
            <person name="Wu L."/>
            <person name="Ma J."/>
        </authorList>
    </citation>
    <scope>NUCLEOTIDE SEQUENCE [LARGE SCALE GENOMIC DNA]</scope>
    <source>
        <strain evidence="3">CCM 7855</strain>
    </source>
</reference>
<comment type="caution">
    <text evidence="2">The sequence shown here is derived from an EMBL/GenBank/DDBJ whole genome shotgun (WGS) entry which is preliminary data.</text>
</comment>
<gene>
    <name evidence="2" type="ORF">GCM10007298_44340</name>
</gene>